<gene>
    <name evidence="4" type="ORF">GCM10007205_17830</name>
</gene>
<feature type="transmembrane region" description="Helical" evidence="2">
    <location>
        <begin position="12"/>
        <end position="29"/>
    </location>
</feature>
<feature type="transmembrane region" description="Helical" evidence="2">
    <location>
        <begin position="72"/>
        <end position="91"/>
    </location>
</feature>
<evidence type="ECO:0000256" key="2">
    <source>
        <dbReference type="SAM" id="Phobius"/>
    </source>
</evidence>
<dbReference type="EMBL" id="BMCG01000003">
    <property type="protein sequence ID" value="GGC09126.1"/>
    <property type="molecule type" value="Genomic_DNA"/>
</dbReference>
<evidence type="ECO:0000313" key="4">
    <source>
        <dbReference type="EMBL" id="GGC09126.1"/>
    </source>
</evidence>
<dbReference type="InterPro" id="IPR036938">
    <property type="entry name" value="PAP2/HPO_sf"/>
</dbReference>
<dbReference type="Gene3D" id="1.20.144.10">
    <property type="entry name" value="Phosphatidic acid phosphatase type 2/haloperoxidase"/>
    <property type="match status" value="1"/>
</dbReference>
<evidence type="ECO:0000313" key="5">
    <source>
        <dbReference type="Proteomes" id="UP000620266"/>
    </source>
</evidence>
<feature type="transmembrane region" description="Helical" evidence="2">
    <location>
        <begin position="103"/>
        <end position="122"/>
    </location>
</feature>
<feature type="domain" description="Phosphatidic acid phosphatase type 2/haloperoxidase" evidence="3">
    <location>
        <begin position="21"/>
        <end position="143"/>
    </location>
</feature>
<keyword evidence="2" id="KW-0472">Membrane</keyword>
<dbReference type="Pfam" id="PF01569">
    <property type="entry name" value="PAP2"/>
    <property type="match status" value="1"/>
</dbReference>
<feature type="transmembrane region" description="Helical" evidence="2">
    <location>
        <begin position="128"/>
        <end position="146"/>
    </location>
</feature>
<organism evidence="4 5">
    <name type="scientific">Oxalicibacterium flavum</name>
    <dbReference type="NCBI Taxonomy" id="179467"/>
    <lineage>
        <taxon>Bacteria</taxon>
        <taxon>Pseudomonadati</taxon>
        <taxon>Pseudomonadota</taxon>
        <taxon>Betaproteobacteria</taxon>
        <taxon>Burkholderiales</taxon>
        <taxon>Oxalobacteraceae</taxon>
        <taxon>Oxalicibacterium</taxon>
    </lineage>
</organism>
<keyword evidence="2" id="KW-1133">Transmembrane helix</keyword>
<dbReference type="PANTHER" id="PTHR14969">
    <property type="entry name" value="SPHINGOSINE-1-PHOSPHATE PHOSPHOHYDROLASE"/>
    <property type="match status" value="1"/>
</dbReference>
<dbReference type="InterPro" id="IPR000326">
    <property type="entry name" value="PAP2/HPO"/>
</dbReference>
<feature type="compositionally biased region" description="Basic and acidic residues" evidence="1">
    <location>
        <begin position="197"/>
        <end position="211"/>
    </location>
</feature>
<feature type="transmembrane region" description="Helical" evidence="2">
    <location>
        <begin position="36"/>
        <end position="60"/>
    </location>
</feature>
<feature type="region of interest" description="Disordered" evidence="1">
    <location>
        <begin position="197"/>
        <end position="217"/>
    </location>
</feature>
<evidence type="ECO:0000256" key="1">
    <source>
        <dbReference type="SAM" id="MobiDB-lite"/>
    </source>
</evidence>
<dbReference type="AlphaFoldDB" id="A0A8J2UMU0"/>
<dbReference type="SMART" id="SM00014">
    <property type="entry name" value="acidPPc"/>
    <property type="match status" value="1"/>
</dbReference>
<keyword evidence="5" id="KW-1185">Reference proteome</keyword>
<dbReference type="RefSeq" id="WP_188395865.1">
    <property type="nucleotide sequence ID" value="NZ_BMCG01000003.1"/>
</dbReference>
<protein>
    <recommendedName>
        <fullName evidence="3">Phosphatidic acid phosphatase type 2/haloperoxidase domain-containing protein</fullName>
    </recommendedName>
</protein>
<name>A0A8J2UMU0_9BURK</name>
<dbReference type="SUPFAM" id="SSF48317">
    <property type="entry name" value="Acid phosphatase/Vanadium-dependent haloperoxidase"/>
    <property type="match status" value="1"/>
</dbReference>
<keyword evidence="2" id="KW-0812">Transmembrane</keyword>
<comment type="caution">
    <text evidence="4">The sequence shown here is derived from an EMBL/GenBank/DDBJ whole genome shotgun (WGS) entry which is preliminary data.</text>
</comment>
<dbReference type="Proteomes" id="UP000620266">
    <property type="component" value="Unassembled WGS sequence"/>
</dbReference>
<proteinExistence type="predicted"/>
<accession>A0A8J2UMU0</accession>
<evidence type="ECO:0000259" key="3">
    <source>
        <dbReference type="SMART" id="SM00014"/>
    </source>
</evidence>
<sequence length="217" mass="23658">MDFWSSFTRLAETNFALSLAALLTLWLCAARAWRLAVWWCLLFGGALFIVTATKVAYAGWGIGIAAIDFRGFSGHAMRAAAIAPVLAFLLAQRRAGLLRQAAIGAGVLFAVGIAISRLALAVHSISEVIAGLALGFATAWCFIRIARQAPMIYLDRFTLVFCTVLLLPVLTTRPAPTQGWIEQVAVRLAGEEKIDEIRKRMGRKPDDRREPQVNTSG</sequence>
<reference evidence="4" key="1">
    <citation type="journal article" date="2014" name="Int. J. Syst. Evol. Microbiol.">
        <title>Complete genome sequence of Corynebacterium casei LMG S-19264T (=DSM 44701T), isolated from a smear-ripened cheese.</title>
        <authorList>
            <consortium name="US DOE Joint Genome Institute (JGI-PGF)"/>
            <person name="Walter F."/>
            <person name="Albersmeier A."/>
            <person name="Kalinowski J."/>
            <person name="Ruckert C."/>
        </authorList>
    </citation>
    <scope>NUCLEOTIDE SEQUENCE</scope>
    <source>
        <strain evidence="4">CCM 7086</strain>
    </source>
</reference>
<reference evidence="4" key="2">
    <citation type="submission" date="2020-09" db="EMBL/GenBank/DDBJ databases">
        <authorList>
            <person name="Sun Q."/>
            <person name="Sedlacek I."/>
        </authorList>
    </citation>
    <scope>NUCLEOTIDE SEQUENCE</scope>
    <source>
        <strain evidence="4">CCM 7086</strain>
    </source>
</reference>
<dbReference type="PANTHER" id="PTHR14969:SF13">
    <property type="entry name" value="AT30094P"/>
    <property type="match status" value="1"/>
</dbReference>